<dbReference type="GO" id="GO:0004343">
    <property type="term" value="F:glucosamine 6-phosphate N-acetyltransferase activity"/>
    <property type="evidence" value="ECO:0007669"/>
    <property type="project" value="TreeGrafter"/>
</dbReference>
<dbReference type="PANTHER" id="PTHR13355:SF9">
    <property type="entry name" value="ACETYLTRANSFERASE BSU40680-RELATED"/>
    <property type="match status" value="1"/>
</dbReference>
<dbReference type="AlphaFoldDB" id="A0A840PUZ6"/>
<name>A0A840PUZ6_URETH</name>
<proteinExistence type="predicted"/>
<gene>
    <name evidence="2" type="ORF">HNR36_002092</name>
</gene>
<reference evidence="2 3" key="1">
    <citation type="submission" date="2020-08" db="EMBL/GenBank/DDBJ databases">
        <title>Genomic Encyclopedia of Type Strains, Phase IV (KMG-IV): sequencing the most valuable type-strain genomes for metagenomic binning, comparative biology and taxonomic classification.</title>
        <authorList>
            <person name="Goeker M."/>
        </authorList>
    </citation>
    <scope>NUCLEOTIDE SEQUENCE [LARGE SCALE GENOMIC DNA]</scope>
    <source>
        <strain evidence="2 3">DSM 10633</strain>
    </source>
</reference>
<dbReference type="EMBL" id="JACHGZ010000026">
    <property type="protein sequence ID" value="MBB5149700.1"/>
    <property type="molecule type" value="Genomic_DNA"/>
</dbReference>
<dbReference type="PROSITE" id="PS51186">
    <property type="entry name" value="GNAT"/>
    <property type="match status" value="1"/>
</dbReference>
<evidence type="ECO:0000259" key="1">
    <source>
        <dbReference type="PROSITE" id="PS51186"/>
    </source>
</evidence>
<dbReference type="Proteomes" id="UP000557217">
    <property type="component" value="Unassembled WGS sequence"/>
</dbReference>
<dbReference type="PANTHER" id="PTHR13355">
    <property type="entry name" value="GLUCOSAMINE 6-PHOSPHATE N-ACETYLTRANSFERASE"/>
    <property type="match status" value="1"/>
</dbReference>
<dbReference type="InterPro" id="IPR016181">
    <property type="entry name" value="Acyl_CoA_acyltransferase"/>
</dbReference>
<protein>
    <submittedName>
        <fullName evidence="2">Putative GNAT family N-acyltransferase</fullName>
    </submittedName>
</protein>
<keyword evidence="3" id="KW-1185">Reference proteome</keyword>
<feature type="domain" description="N-acetyltransferase" evidence="1">
    <location>
        <begin position="4"/>
        <end position="146"/>
    </location>
</feature>
<keyword evidence="2" id="KW-0808">Transferase</keyword>
<keyword evidence="2" id="KW-0012">Acyltransferase</keyword>
<dbReference type="CDD" id="cd04301">
    <property type="entry name" value="NAT_SF"/>
    <property type="match status" value="1"/>
</dbReference>
<dbReference type="SUPFAM" id="SSF55729">
    <property type="entry name" value="Acyl-CoA N-acyltransferases (Nat)"/>
    <property type="match status" value="1"/>
</dbReference>
<dbReference type="Pfam" id="PF13673">
    <property type="entry name" value="Acetyltransf_10"/>
    <property type="match status" value="1"/>
</dbReference>
<dbReference type="InterPro" id="IPR039143">
    <property type="entry name" value="GNPNAT1-like"/>
</dbReference>
<sequence length="146" mass="17009">MKIEVIRVSTEEQLEKAFSIRKEVFVEEQGVPMESEIDEYDNLLSPCEHLLIVVDDKPVGAGRIRFVDGFGKLERICVLQPYRKICIGKLIVQELEKMAKEKDCQKVKLHAQSHAKVFYEKLGYIINSDEFLEEGIPHYLMVKYFE</sequence>
<dbReference type="Gene3D" id="3.40.630.30">
    <property type="match status" value="1"/>
</dbReference>
<comment type="caution">
    <text evidence="2">The sequence shown here is derived from an EMBL/GenBank/DDBJ whole genome shotgun (WGS) entry which is preliminary data.</text>
</comment>
<dbReference type="InterPro" id="IPR000182">
    <property type="entry name" value="GNAT_dom"/>
</dbReference>
<accession>A0A840PUZ6</accession>
<organism evidence="2 3">
    <name type="scientific">Ureibacillus thermosphaericus</name>
    <dbReference type="NCBI Taxonomy" id="51173"/>
    <lineage>
        <taxon>Bacteria</taxon>
        <taxon>Bacillati</taxon>
        <taxon>Bacillota</taxon>
        <taxon>Bacilli</taxon>
        <taxon>Bacillales</taxon>
        <taxon>Caryophanaceae</taxon>
        <taxon>Ureibacillus</taxon>
    </lineage>
</organism>
<dbReference type="RefSeq" id="WP_184656238.1">
    <property type="nucleotide sequence ID" value="NZ_JAAXPW010000028.1"/>
</dbReference>
<evidence type="ECO:0000313" key="3">
    <source>
        <dbReference type="Proteomes" id="UP000557217"/>
    </source>
</evidence>
<evidence type="ECO:0000313" key="2">
    <source>
        <dbReference type="EMBL" id="MBB5149700.1"/>
    </source>
</evidence>